<evidence type="ECO:0008006" key="3">
    <source>
        <dbReference type="Google" id="ProtNLM"/>
    </source>
</evidence>
<proteinExistence type="predicted"/>
<dbReference type="EMBL" id="BMYR01000002">
    <property type="protein sequence ID" value="GGW53322.1"/>
    <property type="molecule type" value="Genomic_DNA"/>
</dbReference>
<name>A0ABQ2WHA6_9ALTE</name>
<organism evidence="1 2">
    <name type="scientific">Alishewanella tabrizica</name>
    <dbReference type="NCBI Taxonomy" id="671278"/>
    <lineage>
        <taxon>Bacteria</taxon>
        <taxon>Pseudomonadati</taxon>
        <taxon>Pseudomonadota</taxon>
        <taxon>Gammaproteobacteria</taxon>
        <taxon>Alteromonadales</taxon>
        <taxon>Alteromonadaceae</taxon>
        <taxon>Alishewanella</taxon>
    </lineage>
</organism>
<protein>
    <recommendedName>
        <fullName evidence="3">Nucleotidyltransferase family protein</fullName>
    </recommendedName>
</protein>
<reference evidence="2" key="1">
    <citation type="journal article" date="2019" name="Int. J. Syst. Evol. Microbiol.">
        <title>The Global Catalogue of Microorganisms (GCM) 10K type strain sequencing project: providing services to taxonomists for standard genome sequencing and annotation.</title>
        <authorList>
            <consortium name="The Broad Institute Genomics Platform"/>
            <consortium name="The Broad Institute Genome Sequencing Center for Infectious Disease"/>
            <person name="Wu L."/>
            <person name="Ma J."/>
        </authorList>
    </citation>
    <scope>NUCLEOTIDE SEQUENCE [LARGE SCALE GENOMIC DNA]</scope>
    <source>
        <strain evidence="2">KCTC 23723</strain>
    </source>
</reference>
<accession>A0ABQ2WHA6</accession>
<keyword evidence="2" id="KW-1185">Reference proteome</keyword>
<sequence>MLTISPQQLLLYLAQPERCLTLSLNNWQQIILLFREAKLLASLAAVLERHNLLVSLPEFAKRHLISSLVYADRQAQQIKFECRELQDTFIKAGIEPIYLKGAAYTLANTQNSRGRICNDLDVLVAKAELGASEALLKQHRWKTDKLNSYDERYYRKWSHEIPPMVHLLRGTVLDLHHNLYLPISGRAADMSIFFNLVIKTTSGATVLNPEAMVLHSIIHLFMNEETQSAMRDLWDLHLLISEFNSTDFWQKLHKLADSTGFNLELKYCLAALHHYLGPALDPMLRSYYEVNACNKLWVRNILIPALIPDHPLVCNWQHRWAKRLIYFRGHWLKMPTHILISHFVVKSFFGCRDALFGKYHFNSKGPD</sequence>
<gene>
    <name evidence="1" type="ORF">GCM10008111_06900</name>
</gene>
<dbReference type="Pfam" id="PF14907">
    <property type="entry name" value="NTP_transf_5"/>
    <property type="match status" value="1"/>
</dbReference>
<dbReference type="Proteomes" id="UP000634667">
    <property type="component" value="Unassembled WGS sequence"/>
</dbReference>
<evidence type="ECO:0000313" key="2">
    <source>
        <dbReference type="Proteomes" id="UP000634667"/>
    </source>
</evidence>
<evidence type="ECO:0000313" key="1">
    <source>
        <dbReference type="EMBL" id="GGW53322.1"/>
    </source>
</evidence>
<dbReference type="RefSeq" id="WP_189480529.1">
    <property type="nucleotide sequence ID" value="NZ_BMYR01000002.1"/>
</dbReference>
<comment type="caution">
    <text evidence="1">The sequence shown here is derived from an EMBL/GenBank/DDBJ whole genome shotgun (WGS) entry which is preliminary data.</text>
</comment>
<dbReference type="InterPro" id="IPR039498">
    <property type="entry name" value="NTP_transf_5"/>
</dbReference>